<evidence type="ECO:0000313" key="5">
    <source>
        <dbReference type="Proteomes" id="UP000229307"/>
    </source>
</evidence>
<evidence type="ECO:0000259" key="2">
    <source>
        <dbReference type="Pfam" id="PF01408"/>
    </source>
</evidence>
<dbReference type="AlphaFoldDB" id="A0A2M7S4S3"/>
<name>A0A2M7S4S3_9BACT</name>
<dbReference type="GO" id="GO:0016491">
    <property type="term" value="F:oxidoreductase activity"/>
    <property type="evidence" value="ECO:0007669"/>
    <property type="project" value="UniProtKB-KW"/>
</dbReference>
<reference evidence="5" key="1">
    <citation type="submission" date="2017-09" db="EMBL/GenBank/DDBJ databases">
        <title>Depth-based differentiation of microbial function through sediment-hosted aquifers and enrichment of novel symbionts in the deep terrestrial subsurface.</title>
        <authorList>
            <person name="Probst A.J."/>
            <person name="Ladd B."/>
            <person name="Jarett J.K."/>
            <person name="Geller-Mcgrath D.E."/>
            <person name="Sieber C.M.K."/>
            <person name="Emerson J.B."/>
            <person name="Anantharaman K."/>
            <person name="Thomas B.C."/>
            <person name="Malmstrom R."/>
            <person name="Stieglmeier M."/>
            <person name="Klingl A."/>
            <person name="Woyke T."/>
            <person name="Ryan C.M."/>
            <person name="Banfield J.F."/>
        </authorList>
    </citation>
    <scope>NUCLEOTIDE SEQUENCE [LARGE SCALE GENOMIC DNA]</scope>
</reference>
<comment type="caution">
    <text evidence="4">The sequence shown here is derived from an EMBL/GenBank/DDBJ whole genome shotgun (WGS) entry which is preliminary data.</text>
</comment>
<dbReference type="SUPFAM" id="SSF55347">
    <property type="entry name" value="Glyceraldehyde-3-phosphate dehydrogenase-like, C-terminal domain"/>
    <property type="match status" value="1"/>
</dbReference>
<dbReference type="InterPro" id="IPR000683">
    <property type="entry name" value="Gfo/Idh/MocA-like_OxRdtase_N"/>
</dbReference>
<feature type="domain" description="Gfo/Idh/MocA-like oxidoreductase N-terminal" evidence="2">
    <location>
        <begin position="5"/>
        <end position="134"/>
    </location>
</feature>
<dbReference type="Proteomes" id="UP000229307">
    <property type="component" value="Unassembled WGS sequence"/>
</dbReference>
<dbReference type="PANTHER" id="PTHR43818:SF11">
    <property type="entry name" value="BCDNA.GH03377"/>
    <property type="match status" value="1"/>
</dbReference>
<evidence type="ECO:0000259" key="3">
    <source>
        <dbReference type="Pfam" id="PF02894"/>
    </source>
</evidence>
<dbReference type="PANTHER" id="PTHR43818">
    <property type="entry name" value="BCDNA.GH03377"/>
    <property type="match status" value="1"/>
</dbReference>
<dbReference type="Pfam" id="PF01408">
    <property type="entry name" value="GFO_IDH_MocA"/>
    <property type="match status" value="1"/>
</dbReference>
<sequence>MSKYRVAFIGTGKPGNPGLKGYAMAYQHALGYKALADCEMAACADIVRENADAFAKQFGIKGVYTDYNEMLKKEKPDVVSIAVWPHLHAEMIIACCNAGVKAIHSEKPVATTWGDAKRCAAAAEKARVQLTFNHQRRFGRPFRLAKEKLREGAIGKLQRMEFGLGDIYDGGTHWVDMMNMFNDETPAEWVIGQIDTRQIRLAFGAPIEWQGIFHVMYKNGVQGVYFTGVETGRKLGFNTRLYGTEGIIELGWDALPGWIVRWLKYDKGTWTGDMANGESLHGPNFVERAIADTIESLRTGREPELSARRAMNATEIIFACYESSRRRARIDLPLTIEDSPIQSMMDKNEVKWEYAPNAK</sequence>
<dbReference type="Gene3D" id="3.30.360.10">
    <property type="entry name" value="Dihydrodipicolinate Reductase, domain 2"/>
    <property type="match status" value="1"/>
</dbReference>
<proteinExistence type="predicted"/>
<gene>
    <name evidence="4" type="ORF">COY52_12105</name>
</gene>
<dbReference type="Pfam" id="PF02894">
    <property type="entry name" value="GFO_IDH_MocA_C"/>
    <property type="match status" value="1"/>
</dbReference>
<protein>
    <submittedName>
        <fullName evidence="4">Gfo/Idh/MocA family oxidoreductase</fullName>
    </submittedName>
</protein>
<organism evidence="4 5">
    <name type="scientific">Candidatus Desantisbacteria bacterium CG_4_10_14_0_8_um_filter_48_22</name>
    <dbReference type="NCBI Taxonomy" id="1974543"/>
    <lineage>
        <taxon>Bacteria</taxon>
        <taxon>Candidatus Desantisiibacteriota</taxon>
    </lineage>
</organism>
<feature type="domain" description="Gfo/Idh/MocA-like oxidoreductase C-terminal" evidence="3">
    <location>
        <begin position="164"/>
        <end position="331"/>
    </location>
</feature>
<evidence type="ECO:0000313" key="4">
    <source>
        <dbReference type="EMBL" id="PIZ14560.1"/>
    </source>
</evidence>
<dbReference type="InterPro" id="IPR050463">
    <property type="entry name" value="Gfo/Idh/MocA_oxidrdct_glycsds"/>
</dbReference>
<evidence type="ECO:0000256" key="1">
    <source>
        <dbReference type="ARBA" id="ARBA00023002"/>
    </source>
</evidence>
<dbReference type="SUPFAM" id="SSF51735">
    <property type="entry name" value="NAD(P)-binding Rossmann-fold domains"/>
    <property type="match status" value="1"/>
</dbReference>
<dbReference type="GO" id="GO:0000166">
    <property type="term" value="F:nucleotide binding"/>
    <property type="evidence" value="ECO:0007669"/>
    <property type="project" value="InterPro"/>
</dbReference>
<dbReference type="InterPro" id="IPR036291">
    <property type="entry name" value="NAD(P)-bd_dom_sf"/>
</dbReference>
<keyword evidence="1" id="KW-0560">Oxidoreductase</keyword>
<dbReference type="EMBL" id="PFMR01000335">
    <property type="protein sequence ID" value="PIZ14560.1"/>
    <property type="molecule type" value="Genomic_DNA"/>
</dbReference>
<dbReference type="Gene3D" id="3.40.50.720">
    <property type="entry name" value="NAD(P)-binding Rossmann-like Domain"/>
    <property type="match status" value="1"/>
</dbReference>
<accession>A0A2M7S4S3</accession>
<dbReference type="InterPro" id="IPR004104">
    <property type="entry name" value="Gfo/Idh/MocA-like_OxRdtase_C"/>
</dbReference>